<dbReference type="AlphaFoldDB" id="A0A2S0RHC1"/>
<dbReference type="KEGG" id="fmg:HYN48_13500"/>
<name>A0A2S0RHC1_9FLAO</name>
<proteinExistence type="predicted"/>
<dbReference type="Proteomes" id="UP000244193">
    <property type="component" value="Chromosome"/>
</dbReference>
<dbReference type="OrthoDB" id="761857at2"/>
<reference evidence="1 2" key="1">
    <citation type="submission" date="2018-04" db="EMBL/GenBank/DDBJ databases">
        <title>Genome sequencing of Flavobacterium sp. HYN0048.</title>
        <authorList>
            <person name="Yi H."/>
            <person name="Baek C."/>
        </authorList>
    </citation>
    <scope>NUCLEOTIDE SEQUENCE [LARGE SCALE GENOMIC DNA]</scope>
    <source>
        <strain evidence="1 2">HYN0048</strain>
    </source>
</reference>
<organism evidence="1 2">
    <name type="scientific">Flavobacterium magnum</name>
    <dbReference type="NCBI Taxonomy" id="2162713"/>
    <lineage>
        <taxon>Bacteria</taxon>
        <taxon>Pseudomonadati</taxon>
        <taxon>Bacteroidota</taxon>
        <taxon>Flavobacteriia</taxon>
        <taxon>Flavobacteriales</taxon>
        <taxon>Flavobacteriaceae</taxon>
        <taxon>Flavobacterium</taxon>
    </lineage>
</organism>
<sequence length="304" mass="35244">MDKSHDPLFEKLPDIEKYRNDLHSLKSQNFTGKSVAEISNSIFEKAIILPTITSTTEIANLGTSLFYRVRLVDPKDLNKEDLSLIQSFSYPPPFICHSNGRANLKKTTVFYCASTGDAAMRESNIEVGSEGFLSVWGIEPKTILKFGILLSDELPKENPWRPVVDYLNGEEFQKIHLEEEGDYYEHMREVRRFLYNQFMHELNPYPITSYISNKLLYQRNDLDFIAYPCVKRSHKQINFAFHPNSVNQFLKIQRVFKFKINSIDSEGISFDIKGVAHFNGTRVEWQNSYQKTDEEFLGAITPLF</sequence>
<dbReference type="RefSeq" id="WP_108372577.1">
    <property type="nucleotide sequence ID" value="NZ_CP028811.1"/>
</dbReference>
<accession>A0A2S0RHC1</accession>
<evidence type="ECO:0000313" key="2">
    <source>
        <dbReference type="Proteomes" id="UP000244193"/>
    </source>
</evidence>
<gene>
    <name evidence="1" type="ORF">HYN48_13500</name>
</gene>
<evidence type="ECO:0008006" key="3">
    <source>
        <dbReference type="Google" id="ProtNLM"/>
    </source>
</evidence>
<keyword evidence="2" id="KW-1185">Reference proteome</keyword>
<evidence type="ECO:0000313" key="1">
    <source>
        <dbReference type="EMBL" id="AWA31015.1"/>
    </source>
</evidence>
<protein>
    <recommendedName>
        <fullName evidence="3">RES domain-containing protein</fullName>
    </recommendedName>
</protein>
<dbReference type="EMBL" id="CP028811">
    <property type="protein sequence ID" value="AWA31015.1"/>
    <property type="molecule type" value="Genomic_DNA"/>
</dbReference>